<dbReference type="EC" id="2.5.1.48" evidence="9"/>
<keyword evidence="2" id="KW-0028">Amino-acid biosynthesis</keyword>
<dbReference type="GO" id="GO:0003962">
    <property type="term" value="F:cystathionine gamma-synthase activity"/>
    <property type="evidence" value="ECO:0007669"/>
    <property type="project" value="UniProtKB-EC"/>
</dbReference>
<dbReference type="PANTHER" id="PTHR42699:SF1">
    <property type="entry name" value="CYSTATHIONINE GAMMA-SYNTHASE-RELATED"/>
    <property type="match status" value="1"/>
</dbReference>
<evidence type="ECO:0000256" key="7">
    <source>
        <dbReference type="ARBA" id="ARBA00058439"/>
    </source>
</evidence>
<evidence type="ECO:0000256" key="2">
    <source>
        <dbReference type="ARBA" id="ARBA00022605"/>
    </source>
</evidence>
<keyword evidence="4" id="KW-0663">Pyridoxal phosphate</keyword>
<name>A0AAW0GZW2_9APHY</name>
<reference evidence="12 13" key="1">
    <citation type="submission" date="2022-09" db="EMBL/GenBank/DDBJ databases">
        <authorList>
            <person name="Palmer J.M."/>
        </authorList>
    </citation>
    <scope>NUCLEOTIDE SEQUENCE [LARGE SCALE GENOMIC DNA]</scope>
    <source>
        <strain evidence="12 13">DSM 7382</strain>
    </source>
</reference>
<evidence type="ECO:0000256" key="11">
    <source>
        <dbReference type="SAM" id="MobiDB-lite"/>
    </source>
</evidence>
<dbReference type="Pfam" id="PF01053">
    <property type="entry name" value="Cys_Met_Meta_PP"/>
    <property type="match status" value="1"/>
</dbReference>
<gene>
    <name evidence="12" type="ORF">QCA50_001011</name>
</gene>
<dbReference type="SUPFAM" id="SSF53383">
    <property type="entry name" value="PLP-dependent transferases"/>
    <property type="match status" value="1"/>
</dbReference>
<keyword evidence="13" id="KW-1185">Reference proteome</keyword>
<evidence type="ECO:0000313" key="12">
    <source>
        <dbReference type="EMBL" id="KAK7696357.1"/>
    </source>
</evidence>
<comment type="catalytic activity">
    <reaction evidence="6">
        <text>O-succinyl-L-homoserine + L-cysteine = L,L-cystathionine + succinate + H(+)</text>
        <dbReference type="Rhea" id="RHEA:20397"/>
        <dbReference type="ChEBI" id="CHEBI:15378"/>
        <dbReference type="ChEBI" id="CHEBI:30031"/>
        <dbReference type="ChEBI" id="CHEBI:35235"/>
        <dbReference type="ChEBI" id="CHEBI:57661"/>
        <dbReference type="ChEBI" id="CHEBI:58161"/>
        <dbReference type="EC" id="2.5.1.48"/>
    </reaction>
</comment>
<dbReference type="PANTHER" id="PTHR42699">
    <property type="match status" value="1"/>
</dbReference>
<dbReference type="InterPro" id="IPR015424">
    <property type="entry name" value="PyrdxlP-dep_Trfase"/>
</dbReference>
<evidence type="ECO:0000256" key="3">
    <source>
        <dbReference type="ARBA" id="ARBA00022679"/>
    </source>
</evidence>
<dbReference type="EMBL" id="JASBNA010000001">
    <property type="protein sequence ID" value="KAK7696357.1"/>
    <property type="molecule type" value="Genomic_DNA"/>
</dbReference>
<dbReference type="Gene3D" id="3.90.1150.10">
    <property type="entry name" value="Aspartate Aminotransferase, domain 1"/>
    <property type="match status" value="1"/>
</dbReference>
<protein>
    <recommendedName>
        <fullName evidence="9">cystathionine gamma-synthase</fullName>
        <ecNumber evidence="9">2.5.1.48</ecNumber>
    </recommendedName>
    <alternativeName>
        <fullName evidence="10">O-succinylhomoserine (thiol)-lyase</fullName>
    </alternativeName>
</protein>
<evidence type="ECO:0000256" key="10">
    <source>
        <dbReference type="ARBA" id="ARBA00083849"/>
    </source>
</evidence>
<dbReference type="GO" id="GO:0030170">
    <property type="term" value="F:pyridoxal phosphate binding"/>
    <property type="evidence" value="ECO:0007669"/>
    <property type="project" value="InterPro"/>
</dbReference>
<sequence>MACSLGAAVPPFAPHAISVSLPTWQDNVDYEEGEKRVVDAMVSGYPRFFIHLGIQKLARQCRQKFGSSGEDCMLFPSRKIAENCRSFMIDRAHAQGIDIPIRLVQHVIHPNNGSSNSPSIELHIVLFPENQFSLAKQFWQHTGLGVSSRLAERCLIMLQDQEQLPTSMASPRIPGKSGNKHYSAKPPRESQVENAVDDLEDATYLEERYGRNLPQDAAASAKRAMKRRIAGVLVRDSPSDWSQAGKQDAEVGPSTRGVHEVSEDDVYLYPTGMAAIWNAHQLALHVRPPTKSICFGFPYTDTLKILEKWGPGCDFLGNGLDKDIDELEQILERESAQRPGQPPILALFTEFPSNPLLRCANLPRLRALADKYDFLIVVDDTIGNLVNVEVLPYSDIVVSSLSKIFSGDANVMGGSLVLNPRGKHYASLKQHITNNFEDTYFNEDAIYMERNSRDFARRIRAIDENTEVVCDFLRSHSLASSSPPENTVIKEVFYPKYTTTEHYNKCKVSEDAGFGGLFSLTFVTAEAARAFFDALPCYKGPSLGSNFTLACPYTILAHYMERDWAAKYGIEEGLVRVSVGMEDRQTLLEDFGKALAAAQATSTSSTSYVV</sequence>
<comment type="cofactor">
    <cofactor evidence="1">
        <name>pyridoxal 5'-phosphate</name>
        <dbReference type="ChEBI" id="CHEBI:597326"/>
    </cofactor>
</comment>
<dbReference type="FunFam" id="3.90.1150.10:FF:000063">
    <property type="entry name" value="Probable cystathionine gamma-synthase"/>
    <property type="match status" value="1"/>
</dbReference>
<dbReference type="GO" id="GO:0019346">
    <property type="term" value="P:transsulfuration"/>
    <property type="evidence" value="ECO:0007669"/>
    <property type="project" value="InterPro"/>
</dbReference>
<evidence type="ECO:0000256" key="6">
    <source>
        <dbReference type="ARBA" id="ARBA00051441"/>
    </source>
</evidence>
<feature type="region of interest" description="Disordered" evidence="11">
    <location>
        <begin position="166"/>
        <end position="194"/>
    </location>
</feature>
<dbReference type="GO" id="GO:0009086">
    <property type="term" value="P:methionine biosynthetic process"/>
    <property type="evidence" value="ECO:0007669"/>
    <property type="project" value="UniProtKB-KW"/>
</dbReference>
<feature type="region of interest" description="Disordered" evidence="11">
    <location>
        <begin position="238"/>
        <end position="257"/>
    </location>
</feature>
<comment type="function">
    <text evidence="7">Catalyzes the formation of L-cystathionine from O-succinyl-L-homoserine (OSHS) and L-cysteine, via a gamma-replacement reaction. In the absence of thiol, catalyzes gamma-elimination to form 2-oxobutanoate, succinate and ammonia.</text>
</comment>
<evidence type="ECO:0000256" key="9">
    <source>
        <dbReference type="ARBA" id="ARBA00066530"/>
    </source>
</evidence>
<keyword evidence="5" id="KW-0486">Methionine biosynthesis</keyword>
<accession>A0AAW0GZW2</accession>
<organism evidence="12 13">
    <name type="scientific">Cerrena zonata</name>
    <dbReference type="NCBI Taxonomy" id="2478898"/>
    <lineage>
        <taxon>Eukaryota</taxon>
        <taxon>Fungi</taxon>
        <taxon>Dikarya</taxon>
        <taxon>Basidiomycota</taxon>
        <taxon>Agaricomycotina</taxon>
        <taxon>Agaricomycetes</taxon>
        <taxon>Polyporales</taxon>
        <taxon>Cerrenaceae</taxon>
        <taxon>Cerrena</taxon>
    </lineage>
</organism>
<dbReference type="FunFam" id="3.40.640.10:FF:000111">
    <property type="entry name" value="Cystathionine gamma-synthase"/>
    <property type="match status" value="1"/>
</dbReference>
<dbReference type="InterPro" id="IPR051750">
    <property type="entry name" value="Trans-sulfuration_enzymes"/>
</dbReference>
<dbReference type="Gene3D" id="3.40.640.10">
    <property type="entry name" value="Type I PLP-dependent aspartate aminotransferase-like (Major domain)"/>
    <property type="match status" value="1"/>
</dbReference>
<comment type="caution">
    <text evidence="12">The sequence shown here is derived from an EMBL/GenBank/DDBJ whole genome shotgun (WGS) entry which is preliminary data.</text>
</comment>
<evidence type="ECO:0000313" key="13">
    <source>
        <dbReference type="Proteomes" id="UP001385951"/>
    </source>
</evidence>
<proteinExistence type="predicted"/>
<keyword evidence="3" id="KW-0808">Transferase</keyword>
<dbReference type="InterPro" id="IPR015421">
    <property type="entry name" value="PyrdxlP-dep_Trfase_major"/>
</dbReference>
<evidence type="ECO:0000256" key="4">
    <source>
        <dbReference type="ARBA" id="ARBA00022898"/>
    </source>
</evidence>
<dbReference type="AlphaFoldDB" id="A0AAW0GZW2"/>
<evidence type="ECO:0000256" key="8">
    <source>
        <dbReference type="ARBA" id="ARBA00060510"/>
    </source>
</evidence>
<dbReference type="InterPro" id="IPR015422">
    <property type="entry name" value="PyrdxlP-dep_Trfase_small"/>
</dbReference>
<comment type="pathway">
    <text evidence="8">Amino-acid biosynthesis; L-methionine biosynthesis via de novo pathway; L-cystathionine from O-succinyl-L-homoserine: step 1/1.</text>
</comment>
<evidence type="ECO:0000256" key="5">
    <source>
        <dbReference type="ARBA" id="ARBA00023167"/>
    </source>
</evidence>
<dbReference type="Proteomes" id="UP001385951">
    <property type="component" value="Unassembled WGS sequence"/>
</dbReference>
<dbReference type="InterPro" id="IPR000277">
    <property type="entry name" value="Cys/Met-Metab_PyrdxlP-dep_enz"/>
</dbReference>
<evidence type="ECO:0000256" key="1">
    <source>
        <dbReference type="ARBA" id="ARBA00001933"/>
    </source>
</evidence>